<sequence>MLKIALEIDMEDLVKKALQVEDKRGRDIVIRRFGLKSPDMYTLASLGEEYGLTRERVRQIEASTLHGIKERIKEEKQSLLFLELMEKYLESVSRVRRSDFLARDIAVLCKAHEDYHPVFENKLNFLAKVLGHPYIQDETQDIHTAWYLDQETHNLAMKLIGKLLKYKEHDFDKYMGEVRDEHNITESVILNYLSLSKNFGTGPYGHMGATHWLHVNPKTVKDKAYLALKQKGEPMHFMEIARLVNEMSEKEKAHATVHNELIRDPRFVLIGRGTYSLNE</sequence>
<gene>
    <name evidence="3" type="ORF">A2119_01265</name>
</gene>
<dbReference type="InterPro" id="IPR036388">
    <property type="entry name" value="WH-like_DNA-bd_sf"/>
</dbReference>
<dbReference type="Pfam" id="PF04545">
    <property type="entry name" value="Sigma70_r4"/>
    <property type="match status" value="1"/>
</dbReference>
<evidence type="ECO:0000259" key="2">
    <source>
        <dbReference type="PROSITE" id="PS51913"/>
    </source>
</evidence>
<name>A0A1G1YYP4_9BACT</name>
<evidence type="ECO:0000313" key="4">
    <source>
        <dbReference type="Proteomes" id="UP000178179"/>
    </source>
</evidence>
<dbReference type="EMBL" id="MHIS01000013">
    <property type="protein sequence ID" value="OGY56527.1"/>
    <property type="molecule type" value="Genomic_DNA"/>
</dbReference>
<dbReference type="Pfam" id="PF05066">
    <property type="entry name" value="HARE-HTH"/>
    <property type="match status" value="1"/>
</dbReference>
<comment type="caution">
    <text evidence="3">The sequence shown here is derived from an EMBL/GenBank/DDBJ whole genome shotgun (WGS) entry which is preliminary data.</text>
</comment>
<dbReference type="Gene3D" id="1.10.10.10">
    <property type="entry name" value="Winged helix-like DNA-binding domain superfamily/Winged helix DNA-binding domain"/>
    <property type="match status" value="1"/>
</dbReference>
<dbReference type="Gene3D" id="1.10.10.1250">
    <property type="entry name" value="RNA polymerase, subunit delta, N-terminal domain"/>
    <property type="match status" value="1"/>
</dbReference>
<dbReference type="GO" id="GO:0006352">
    <property type="term" value="P:DNA-templated transcription initiation"/>
    <property type="evidence" value="ECO:0007669"/>
    <property type="project" value="InterPro"/>
</dbReference>
<dbReference type="PRINTS" id="PR00046">
    <property type="entry name" value="SIGMA70FCT"/>
</dbReference>
<dbReference type="InterPro" id="IPR007759">
    <property type="entry name" value="Asxl_HARE-HTH"/>
</dbReference>
<accession>A0A1G1YYP4</accession>
<feature type="domain" description="HTH HARE-type" evidence="2">
    <location>
        <begin position="218"/>
        <end position="279"/>
    </location>
</feature>
<dbReference type="InterPro" id="IPR013324">
    <property type="entry name" value="RNA_pol_sigma_r3/r4-like"/>
</dbReference>
<dbReference type="InterPro" id="IPR000943">
    <property type="entry name" value="RNA_pol_sigma70"/>
</dbReference>
<dbReference type="Proteomes" id="UP000178179">
    <property type="component" value="Unassembled WGS sequence"/>
</dbReference>
<protein>
    <recommendedName>
        <fullName evidence="2">HTH HARE-type domain-containing protein</fullName>
    </recommendedName>
</protein>
<organism evidence="3 4">
    <name type="scientific">Candidatus Colwellbacteria bacterium GWA2_46_10</name>
    <dbReference type="NCBI Taxonomy" id="1797684"/>
    <lineage>
        <taxon>Bacteria</taxon>
        <taxon>Candidatus Colwelliibacteriota</taxon>
    </lineage>
</organism>
<dbReference type="InterPro" id="IPR007630">
    <property type="entry name" value="RNA_pol_sigma70_r4"/>
</dbReference>
<dbReference type="SUPFAM" id="SSF88659">
    <property type="entry name" value="Sigma3 and sigma4 domains of RNA polymerase sigma factors"/>
    <property type="match status" value="1"/>
</dbReference>
<dbReference type="GO" id="GO:0003700">
    <property type="term" value="F:DNA-binding transcription factor activity"/>
    <property type="evidence" value="ECO:0007669"/>
    <property type="project" value="InterPro"/>
</dbReference>
<proteinExistence type="predicted"/>
<keyword evidence="1" id="KW-0804">Transcription</keyword>
<evidence type="ECO:0000256" key="1">
    <source>
        <dbReference type="ARBA" id="ARBA00023163"/>
    </source>
</evidence>
<reference evidence="3 4" key="1">
    <citation type="journal article" date="2016" name="Nat. Commun.">
        <title>Thousands of microbial genomes shed light on interconnected biogeochemical processes in an aquifer system.</title>
        <authorList>
            <person name="Anantharaman K."/>
            <person name="Brown C.T."/>
            <person name="Hug L.A."/>
            <person name="Sharon I."/>
            <person name="Castelle C.J."/>
            <person name="Probst A.J."/>
            <person name="Thomas B.C."/>
            <person name="Singh A."/>
            <person name="Wilkins M.J."/>
            <person name="Karaoz U."/>
            <person name="Brodie E.L."/>
            <person name="Williams K.H."/>
            <person name="Hubbard S.S."/>
            <person name="Banfield J.F."/>
        </authorList>
    </citation>
    <scope>NUCLEOTIDE SEQUENCE [LARGE SCALE GENOMIC DNA]</scope>
</reference>
<dbReference type="PROSITE" id="PS51913">
    <property type="entry name" value="HTH_HARE"/>
    <property type="match status" value="1"/>
</dbReference>
<dbReference type="InterPro" id="IPR038087">
    <property type="entry name" value="RNAP_delta_N_dom_sf"/>
</dbReference>
<dbReference type="AlphaFoldDB" id="A0A1G1YYP4"/>
<evidence type="ECO:0000313" key="3">
    <source>
        <dbReference type="EMBL" id="OGY56527.1"/>
    </source>
</evidence>